<feature type="domain" description="KCNMB2 ball/chain" evidence="10">
    <location>
        <begin position="53"/>
        <end position="84"/>
    </location>
</feature>
<dbReference type="GO" id="GO:0015269">
    <property type="term" value="F:calcium-activated potassium channel activity"/>
    <property type="evidence" value="ECO:0007669"/>
    <property type="project" value="InterPro"/>
</dbReference>
<dbReference type="Pfam" id="PF03185">
    <property type="entry name" value="CaKB"/>
    <property type="match status" value="1"/>
</dbReference>
<keyword evidence="8" id="KW-0407">Ion channel</keyword>
<reference evidence="11" key="1">
    <citation type="journal article" date="2004" name="Nature">
        <title>Genome duplication in the teleost fish Tetraodon nigroviridis reveals the early vertebrate proto-karyotype.</title>
        <authorList>
            <person name="Jaillon O."/>
            <person name="Aury J.-M."/>
            <person name="Brunet F."/>
            <person name="Petit J.-L."/>
            <person name="Stange-Thomann N."/>
            <person name="Mauceli E."/>
            <person name="Bouneau L."/>
            <person name="Fischer C."/>
            <person name="Ozouf-Costaz C."/>
            <person name="Bernot A."/>
            <person name="Nicaud S."/>
            <person name="Jaffe D."/>
            <person name="Fisher S."/>
            <person name="Lutfalla G."/>
            <person name="Dossat C."/>
            <person name="Segurens B."/>
            <person name="Dasilva C."/>
            <person name="Salanoubat M."/>
            <person name="Levy M."/>
            <person name="Boudet N."/>
            <person name="Castellano S."/>
            <person name="Anthouard V."/>
            <person name="Jubin C."/>
            <person name="Castelli V."/>
            <person name="Katinka M."/>
            <person name="Vacherie B."/>
            <person name="Biemont C."/>
            <person name="Skalli Z."/>
            <person name="Cattolico L."/>
            <person name="Poulain J."/>
            <person name="De Berardinis V."/>
            <person name="Cruaud C."/>
            <person name="Duprat S."/>
            <person name="Brottier P."/>
            <person name="Coutanceau J.-P."/>
            <person name="Gouzy J."/>
            <person name="Parra G."/>
            <person name="Lardier G."/>
            <person name="Chapple C."/>
            <person name="McKernan K.J."/>
            <person name="McEwan P."/>
            <person name="Bosak S."/>
            <person name="Kellis M."/>
            <person name="Volff J.-N."/>
            <person name="Guigo R."/>
            <person name="Zody M.C."/>
            <person name="Mesirov J."/>
            <person name="Lindblad-Toh K."/>
            <person name="Birren B."/>
            <person name="Nusbaum C."/>
            <person name="Kahn D."/>
            <person name="Robinson-Rechavi M."/>
            <person name="Laudet V."/>
            <person name="Schachter V."/>
            <person name="Quetier F."/>
            <person name="Saurin W."/>
            <person name="Scarpelli C."/>
            <person name="Wincker P."/>
            <person name="Lander E.S."/>
            <person name="Weissenbach J."/>
            <person name="Roest Crollius H."/>
        </authorList>
    </citation>
    <scope>NUCLEOTIDE SEQUENCE [LARGE SCALE GENOMIC DNA]</scope>
</reference>
<comment type="subcellular location">
    <subcellularLocation>
        <location evidence="1">Membrane</location>
        <topology evidence="1">Multi-pass membrane protein</topology>
    </subcellularLocation>
</comment>
<dbReference type="EMBL" id="CAAE01014542">
    <property type="protein sequence ID" value="CAF97549.1"/>
    <property type="molecule type" value="Genomic_DNA"/>
</dbReference>
<protein>
    <submittedName>
        <fullName evidence="11">Chromosome 15 SCAF14542, whole genome shotgun sequence</fullName>
    </submittedName>
</protein>
<evidence type="ECO:0000256" key="9">
    <source>
        <dbReference type="SAM" id="Phobius"/>
    </source>
</evidence>
<evidence type="ECO:0000256" key="7">
    <source>
        <dbReference type="ARBA" id="ARBA00023180"/>
    </source>
</evidence>
<organism evidence="11">
    <name type="scientific">Tetraodon nigroviridis</name>
    <name type="common">Spotted green pufferfish</name>
    <name type="synonym">Chelonodon nigroviridis</name>
    <dbReference type="NCBI Taxonomy" id="99883"/>
    <lineage>
        <taxon>Eukaryota</taxon>
        <taxon>Metazoa</taxon>
        <taxon>Chordata</taxon>
        <taxon>Craniata</taxon>
        <taxon>Vertebrata</taxon>
        <taxon>Euteleostomi</taxon>
        <taxon>Actinopterygii</taxon>
        <taxon>Neopterygii</taxon>
        <taxon>Teleostei</taxon>
        <taxon>Neoteleostei</taxon>
        <taxon>Acanthomorphata</taxon>
        <taxon>Eupercaria</taxon>
        <taxon>Tetraodontiformes</taxon>
        <taxon>Tetradontoidea</taxon>
        <taxon>Tetraodontidae</taxon>
        <taxon>Tetraodon</taxon>
    </lineage>
</organism>
<dbReference type="PANTHER" id="PTHR10258">
    <property type="entry name" value="CALCIUM-ACTIVATED POTASSIUM CHANNEL SUBUNIT BETA"/>
    <property type="match status" value="1"/>
</dbReference>
<keyword evidence="2" id="KW-0813">Transport</keyword>
<evidence type="ECO:0000256" key="1">
    <source>
        <dbReference type="ARBA" id="ARBA00004141"/>
    </source>
</evidence>
<dbReference type="InterPro" id="IPR003930">
    <property type="entry name" value="K_chnl_Ca-activ_BK_bsu"/>
</dbReference>
<evidence type="ECO:0000256" key="3">
    <source>
        <dbReference type="ARBA" id="ARBA00022692"/>
    </source>
</evidence>
<evidence type="ECO:0000256" key="2">
    <source>
        <dbReference type="ARBA" id="ARBA00022448"/>
    </source>
</evidence>
<keyword evidence="3 9" id="KW-0812">Transmembrane</keyword>
<evidence type="ECO:0000259" key="10">
    <source>
        <dbReference type="Pfam" id="PF09303"/>
    </source>
</evidence>
<feature type="transmembrane region" description="Helical" evidence="9">
    <location>
        <begin position="253"/>
        <end position="275"/>
    </location>
</feature>
<evidence type="ECO:0000256" key="4">
    <source>
        <dbReference type="ARBA" id="ARBA00022989"/>
    </source>
</evidence>
<proteinExistence type="predicted"/>
<feature type="non-terminal residue" evidence="11">
    <location>
        <position position="293"/>
    </location>
</feature>
<dbReference type="InterPro" id="IPR037096">
    <property type="entry name" value="KCNMB2_ball/chain_dom_sf"/>
</dbReference>
<keyword evidence="7" id="KW-0325">Glycoprotein</keyword>
<name>Q4SP83_TETNG</name>
<gene>
    <name evidence="11" type="ORF">GSTENG00014962001</name>
</gene>
<dbReference type="PANTHER" id="PTHR10258:SF5">
    <property type="entry name" value="CALCIUM-ACTIVATED POTASSIUM CHANNEL SUBUNIT BETA-2"/>
    <property type="match status" value="1"/>
</dbReference>
<evidence type="ECO:0000256" key="5">
    <source>
        <dbReference type="ARBA" id="ARBA00023065"/>
    </source>
</evidence>
<dbReference type="GO" id="GO:0005513">
    <property type="term" value="P:detection of calcium ion"/>
    <property type="evidence" value="ECO:0007669"/>
    <property type="project" value="TreeGrafter"/>
</dbReference>
<evidence type="ECO:0000313" key="11">
    <source>
        <dbReference type="EMBL" id="CAF97549.1"/>
    </source>
</evidence>
<keyword evidence="6 9" id="KW-0472">Membrane</keyword>
<keyword evidence="4 9" id="KW-1133">Transmembrane helix</keyword>
<reference evidence="11" key="2">
    <citation type="submission" date="2004-02" db="EMBL/GenBank/DDBJ databases">
        <authorList>
            <consortium name="Genoscope"/>
            <consortium name="Whitehead Institute Centre for Genome Research"/>
        </authorList>
    </citation>
    <scope>NUCLEOTIDE SEQUENCE</scope>
</reference>
<sequence>MKSSSRREFDKNPDILVLCIWEDADHREECSSWQEPKTREAPVEGMKGGNQFLGAEVSGKINDSFFSTSSRSIYQKFREVDLLDKKKTVTALKPGEDRAILLGLGMILSSVMLYFVLGITILRSYAESVWTEEGVCVVLNATVTADVNCSYNCGSECWRVSKYPCLQVFVSVNNTGRVNRLSHNEETHDSSSEVSVEPGCFYVPRCQKDSTAMHAIIVNISERLKVNTQVTCYYDPSEQQEAVLLTRLYDHGVVFHSLLWPSCMLTGGALIIVMVKLTQYLSRLCEEIRKINR</sequence>
<dbReference type="OrthoDB" id="5962477at2759"/>
<keyword evidence="5" id="KW-0406">Ion transport</keyword>
<dbReference type="Gene3D" id="4.10.81.20">
    <property type="entry name" value="KCNMB2, ball/chain domain"/>
    <property type="match status" value="1"/>
</dbReference>
<feature type="transmembrane region" description="Helical" evidence="9">
    <location>
        <begin position="99"/>
        <end position="122"/>
    </location>
</feature>
<dbReference type="AlphaFoldDB" id="Q4SP83"/>
<evidence type="ECO:0000256" key="8">
    <source>
        <dbReference type="ARBA" id="ARBA00023303"/>
    </source>
</evidence>
<dbReference type="InterPro" id="IPR015382">
    <property type="entry name" value="KCNMB2_ball_chain_dom"/>
</dbReference>
<evidence type="ECO:0000256" key="6">
    <source>
        <dbReference type="ARBA" id="ARBA00023136"/>
    </source>
</evidence>
<dbReference type="KEGG" id="tng:GSTEN00014962G001"/>
<dbReference type="GO" id="GO:0015459">
    <property type="term" value="F:potassium channel regulator activity"/>
    <property type="evidence" value="ECO:0007669"/>
    <property type="project" value="TreeGrafter"/>
</dbReference>
<accession>Q4SP83</accession>
<dbReference type="Pfam" id="PF09303">
    <property type="entry name" value="KcnmB2_inactiv"/>
    <property type="match status" value="1"/>
</dbReference>
<dbReference type="GO" id="GO:0008076">
    <property type="term" value="C:voltage-gated potassium channel complex"/>
    <property type="evidence" value="ECO:0007669"/>
    <property type="project" value="TreeGrafter"/>
</dbReference>